<dbReference type="GO" id="GO:0003735">
    <property type="term" value="F:structural constituent of ribosome"/>
    <property type="evidence" value="ECO:0007669"/>
    <property type="project" value="InterPro"/>
</dbReference>
<evidence type="ECO:0008006" key="7">
    <source>
        <dbReference type="Google" id="ProtNLM"/>
    </source>
</evidence>
<protein>
    <recommendedName>
        <fullName evidence="7">40S ribosomal protein S23</fullName>
    </recommendedName>
</protein>
<dbReference type="PROSITE" id="PS00055">
    <property type="entry name" value="RIBOSOMAL_S12"/>
    <property type="match status" value="1"/>
</dbReference>
<dbReference type="GO" id="GO:0006412">
    <property type="term" value="P:translation"/>
    <property type="evidence" value="ECO:0007669"/>
    <property type="project" value="InterPro"/>
</dbReference>
<evidence type="ECO:0000256" key="5">
    <source>
        <dbReference type="SAM" id="MobiDB-lite"/>
    </source>
</evidence>
<evidence type="ECO:0000313" key="6">
    <source>
        <dbReference type="EMBL" id="CAD8797342.1"/>
    </source>
</evidence>
<proteinExistence type="inferred from homology"/>
<dbReference type="FunFam" id="2.40.50.140:FF:000007">
    <property type="entry name" value="40S ribosomal protein S23"/>
    <property type="match status" value="1"/>
</dbReference>
<feature type="region of interest" description="Disordered" evidence="5">
    <location>
        <begin position="1"/>
        <end position="24"/>
    </location>
</feature>
<dbReference type="InterPro" id="IPR012340">
    <property type="entry name" value="NA-bd_OB-fold"/>
</dbReference>
<dbReference type="InterPro" id="IPR005680">
    <property type="entry name" value="Ribosomal_uS12_euk/arc"/>
</dbReference>
<comment type="similarity">
    <text evidence="1 4">Belongs to the universal ribosomal protein uS12 family.</text>
</comment>
<accession>A0A7S0VT78</accession>
<gene>
    <name evidence="6" type="ORF">HTEP1355_LOCUS10983</name>
</gene>
<keyword evidence="2 4" id="KW-0689">Ribosomal protein</keyword>
<name>A0A7S0VT78_9CRYP</name>
<evidence type="ECO:0000256" key="3">
    <source>
        <dbReference type="ARBA" id="ARBA00023274"/>
    </source>
</evidence>
<dbReference type="GO" id="GO:0015935">
    <property type="term" value="C:small ribosomal subunit"/>
    <property type="evidence" value="ECO:0007669"/>
    <property type="project" value="InterPro"/>
</dbReference>
<keyword evidence="3 4" id="KW-0687">Ribonucleoprotein</keyword>
<dbReference type="CDD" id="cd03367">
    <property type="entry name" value="Ribosomal_S23"/>
    <property type="match status" value="1"/>
</dbReference>
<dbReference type="EMBL" id="HBFN01018789">
    <property type="protein sequence ID" value="CAD8797342.1"/>
    <property type="molecule type" value="Transcribed_RNA"/>
</dbReference>
<organism evidence="6">
    <name type="scientific">Hemiselmis tepida</name>
    <dbReference type="NCBI Taxonomy" id="464990"/>
    <lineage>
        <taxon>Eukaryota</taxon>
        <taxon>Cryptophyceae</taxon>
        <taxon>Cryptomonadales</taxon>
        <taxon>Hemiselmidaceae</taxon>
        <taxon>Hemiselmis</taxon>
    </lineage>
</organism>
<evidence type="ECO:0000256" key="1">
    <source>
        <dbReference type="ARBA" id="ARBA00005657"/>
    </source>
</evidence>
<reference evidence="6" key="1">
    <citation type="submission" date="2021-01" db="EMBL/GenBank/DDBJ databases">
        <authorList>
            <person name="Corre E."/>
            <person name="Pelletier E."/>
            <person name="Niang G."/>
            <person name="Scheremetjew M."/>
            <person name="Finn R."/>
            <person name="Kale V."/>
            <person name="Holt S."/>
            <person name="Cochrane G."/>
            <person name="Meng A."/>
            <person name="Brown T."/>
            <person name="Cohen L."/>
        </authorList>
    </citation>
    <scope>NUCLEOTIDE SEQUENCE</scope>
    <source>
        <strain evidence="6">CCMP443</strain>
    </source>
</reference>
<dbReference type="PANTHER" id="PTHR11652">
    <property type="entry name" value="30S RIBOSOMAL PROTEIN S12 FAMILY MEMBER"/>
    <property type="match status" value="1"/>
</dbReference>
<dbReference type="AlphaFoldDB" id="A0A7S0VT78"/>
<dbReference type="InterPro" id="IPR006032">
    <property type="entry name" value="Ribosomal_uS12"/>
</dbReference>
<dbReference type="Pfam" id="PF00164">
    <property type="entry name" value="Ribosom_S12_S23"/>
    <property type="match status" value="1"/>
</dbReference>
<dbReference type="SUPFAM" id="SSF50249">
    <property type="entry name" value="Nucleic acid-binding proteins"/>
    <property type="match status" value="1"/>
</dbReference>
<dbReference type="NCBIfam" id="TIGR00982">
    <property type="entry name" value="uS12_E_A"/>
    <property type="match status" value="1"/>
</dbReference>
<evidence type="ECO:0000256" key="4">
    <source>
        <dbReference type="RuleBase" id="RU003622"/>
    </source>
</evidence>
<dbReference type="Gene3D" id="2.40.50.140">
    <property type="entry name" value="Nucleic acid-binding proteins"/>
    <property type="match status" value="1"/>
</dbReference>
<dbReference type="PIRSF" id="PIRSF002133">
    <property type="entry name" value="Ribosomal_S12/S23"/>
    <property type="match status" value="1"/>
</dbReference>
<evidence type="ECO:0000256" key="2">
    <source>
        <dbReference type="ARBA" id="ARBA00022980"/>
    </source>
</evidence>
<sequence length="142" mass="15657">MGKPSGLRTGRKLRNTRKEQNWADKGYKRAHLGKEWAKPFAGCSHAKGIVLEKIGIESKQPNSAVRKCVRVQLIKNGKKIAAFVPNDGCLNFVDENDEVLVAGFGRHGHAKGDIPGVRFKIVKVSGVALLALFKEKKEKPRS</sequence>